<dbReference type="GO" id="GO:0009847">
    <property type="term" value="P:spore germination"/>
    <property type="evidence" value="ECO:0007669"/>
    <property type="project" value="InterPro"/>
</dbReference>
<keyword evidence="6 8" id="KW-1133">Transmembrane helix</keyword>
<evidence type="ECO:0000256" key="4">
    <source>
        <dbReference type="ARBA" id="ARBA00022544"/>
    </source>
</evidence>
<feature type="transmembrane region" description="Helical" evidence="8">
    <location>
        <begin position="130"/>
        <end position="150"/>
    </location>
</feature>
<evidence type="ECO:0000256" key="8">
    <source>
        <dbReference type="SAM" id="Phobius"/>
    </source>
</evidence>
<feature type="transmembrane region" description="Helical" evidence="8">
    <location>
        <begin position="102"/>
        <end position="123"/>
    </location>
</feature>
<accession>A0A4P6EZZ5</accession>
<name>A0A4P6EZZ5_9BACL</name>
<feature type="transmembrane region" description="Helical" evidence="8">
    <location>
        <begin position="68"/>
        <end position="90"/>
    </location>
</feature>
<evidence type="ECO:0000256" key="1">
    <source>
        <dbReference type="ARBA" id="ARBA00004141"/>
    </source>
</evidence>
<comment type="similarity">
    <text evidence="2">Belongs to the amino acid-polyamine-organocation (APC) superfamily. Spore germination protein (SGP) (TC 2.A.3.9) family.</text>
</comment>
<proteinExistence type="inferred from homology"/>
<dbReference type="EMBL" id="CP035492">
    <property type="protein sequence ID" value="QAY68365.1"/>
    <property type="molecule type" value="Genomic_DNA"/>
</dbReference>
<evidence type="ECO:0000256" key="3">
    <source>
        <dbReference type="ARBA" id="ARBA00022448"/>
    </source>
</evidence>
<dbReference type="PANTHER" id="PTHR34975">
    <property type="entry name" value="SPORE GERMINATION PROTEIN A2"/>
    <property type="match status" value="1"/>
</dbReference>
<feature type="transmembrane region" description="Helical" evidence="8">
    <location>
        <begin position="258"/>
        <end position="277"/>
    </location>
</feature>
<dbReference type="OrthoDB" id="2381188at2"/>
<reference evidence="9 10" key="1">
    <citation type="submission" date="2019-01" db="EMBL/GenBank/DDBJ databases">
        <title>Genome sequencing of strain FW100M-2.</title>
        <authorList>
            <person name="Heo J."/>
            <person name="Kim S.-J."/>
            <person name="Kim J.-S."/>
            <person name="Hong S.-B."/>
            <person name="Kwon S.-W."/>
        </authorList>
    </citation>
    <scope>NUCLEOTIDE SEQUENCE [LARGE SCALE GENOMIC DNA]</scope>
    <source>
        <strain evidence="9 10">FW100M-2</strain>
    </source>
</reference>
<evidence type="ECO:0000256" key="6">
    <source>
        <dbReference type="ARBA" id="ARBA00022989"/>
    </source>
</evidence>
<evidence type="ECO:0000313" key="9">
    <source>
        <dbReference type="EMBL" id="QAY68365.1"/>
    </source>
</evidence>
<dbReference type="Pfam" id="PF03845">
    <property type="entry name" value="Spore_permease"/>
    <property type="match status" value="1"/>
</dbReference>
<keyword evidence="5 8" id="KW-0812">Transmembrane</keyword>
<dbReference type="GO" id="GO:0016020">
    <property type="term" value="C:membrane"/>
    <property type="evidence" value="ECO:0007669"/>
    <property type="project" value="UniProtKB-SubCell"/>
</dbReference>
<evidence type="ECO:0000313" key="10">
    <source>
        <dbReference type="Proteomes" id="UP000293568"/>
    </source>
</evidence>
<dbReference type="InterPro" id="IPR004761">
    <property type="entry name" value="Spore_GerAB"/>
</dbReference>
<comment type="subcellular location">
    <subcellularLocation>
        <location evidence="1">Membrane</location>
        <topology evidence="1">Multi-pass membrane protein</topology>
    </subcellularLocation>
</comment>
<keyword evidence="4" id="KW-0309">Germination</keyword>
<gene>
    <name evidence="9" type="ORF">ET464_05085</name>
</gene>
<dbReference type="NCBIfam" id="TIGR00912">
    <property type="entry name" value="2A0309"/>
    <property type="match status" value="1"/>
</dbReference>
<organism evidence="9 10">
    <name type="scientific">Paenibacillus protaetiae</name>
    <dbReference type="NCBI Taxonomy" id="2509456"/>
    <lineage>
        <taxon>Bacteria</taxon>
        <taxon>Bacillati</taxon>
        <taxon>Bacillota</taxon>
        <taxon>Bacilli</taxon>
        <taxon>Bacillales</taxon>
        <taxon>Paenibacillaceae</taxon>
        <taxon>Paenibacillus</taxon>
    </lineage>
</organism>
<feature type="transmembrane region" description="Helical" evidence="8">
    <location>
        <begin position="203"/>
        <end position="223"/>
    </location>
</feature>
<sequence length="368" mass="41689">MIFALMNGLFDHVIINPMLLDASGRDAWIAVLVTGFFFVLWSFLIVWFMRRTGQRKWQEWLSTTTHPVVSWIFIVPLCAILYCIGGTTVINTVKWNITNYLPATSGFALSIALIAICFVLAFWGIRVIAISGGILLPIVTMLGIFVSTFNTPEKDHRLLKPILEHGWGPVADGILYAAGGYVEIILVVLLQHRVSSKLKVWQMLIFALFTIVIMLGPITGAIMEFGPVEASEQMISPYEQWRLVRIGQYIEHVDFFSIFQWLSGACVRISVAAYLIVDILPLTKKNYRLWGIALIMVSYIVTSMLPINDYKFYLWMLHFYMPVSFVLLFGMSLVWMGIALFTKPLRKDDNNNGQRQNSMVGAADKGNL</sequence>
<keyword evidence="7 8" id="KW-0472">Membrane</keyword>
<dbReference type="AlphaFoldDB" id="A0A4P6EZZ5"/>
<feature type="transmembrane region" description="Helical" evidence="8">
    <location>
        <begin position="289"/>
        <end position="307"/>
    </location>
</feature>
<keyword evidence="3" id="KW-0813">Transport</keyword>
<evidence type="ECO:0000256" key="7">
    <source>
        <dbReference type="ARBA" id="ARBA00023136"/>
    </source>
</evidence>
<evidence type="ECO:0000256" key="5">
    <source>
        <dbReference type="ARBA" id="ARBA00022692"/>
    </source>
</evidence>
<feature type="transmembrane region" description="Helical" evidence="8">
    <location>
        <begin position="170"/>
        <end position="191"/>
    </location>
</feature>
<dbReference type="KEGG" id="pprt:ET464_05085"/>
<keyword evidence="10" id="KW-1185">Reference proteome</keyword>
<feature type="transmembrane region" description="Helical" evidence="8">
    <location>
        <begin position="27"/>
        <end position="48"/>
    </location>
</feature>
<protein>
    <submittedName>
        <fullName evidence="9">Spore gernimation protein</fullName>
    </submittedName>
</protein>
<evidence type="ECO:0000256" key="2">
    <source>
        <dbReference type="ARBA" id="ARBA00007998"/>
    </source>
</evidence>
<dbReference type="PANTHER" id="PTHR34975:SF2">
    <property type="entry name" value="SPORE GERMINATION PROTEIN A2"/>
    <property type="match status" value="1"/>
</dbReference>
<dbReference type="Proteomes" id="UP000293568">
    <property type="component" value="Chromosome"/>
</dbReference>
<feature type="transmembrane region" description="Helical" evidence="8">
    <location>
        <begin position="319"/>
        <end position="341"/>
    </location>
</feature>